<dbReference type="InterPro" id="IPR052027">
    <property type="entry name" value="PspC"/>
</dbReference>
<comment type="caution">
    <text evidence="8">The sequence shown here is derived from an EMBL/GenBank/DDBJ whole genome shotgun (WGS) entry which is preliminary data.</text>
</comment>
<dbReference type="PANTHER" id="PTHR33885">
    <property type="entry name" value="PHAGE SHOCK PROTEIN C"/>
    <property type="match status" value="1"/>
</dbReference>
<dbReference type="PANTHER" id="PTHR33885:SF3">
    <property type="entry name" value="PHAGE SHOCK PROTEIN C"/>
    <property type="match status" value="1"/>
</dbReference>
<keyword evidence="3 6" id="KW-0812">Transmembrane</keyword>
<reference evidence="8" key="1">
    <citation type="submission" date="2023-07" db="EMBL/GenBank/DDBJ databases">
        <title>Genomic Encyclopedia of Type Strains, Phase IV (KMG-IV): sequencing the most valuable type-strain genomes for metagenomic binning, comparative biology and taxonomic classification.</title>
        <authorList>
            <person name="Goeker M."/>
        </authorList>
    </citation>
    <scope>NUCLEOTIDE SEQUENCE [LARGE SCALE GENOMIC DNA]</scope>
    <source>
        <strain evidence="8">JSM 076093</strain>
    </source>
</reference>
<name>A0ABU0K5M4_9BACL</name>
<dbReference type="EMBL" id="JAUSWM010000005">
    <property type="protein sequence ID" value="MDQ0483806.1"/>
    <property type="molecule type" value="Genomic_DNA"/>
</dbReference>
<organism evidence="8 9">
    <name type="scientific">Guptibacillus hwajinpoensis</name>
    <dbReference type="NCBI Taxonomy" id="208199"/>
    <lineage>
        <taxon>Bacteria</taxon>
        <taxon>Bacillati</taxon>
        <taxon>Bacillota</taxon>
        <taxon>Bacilli</taxon>
        <taxon>Bacillales</taxon>
        <taxon>Guptibacillaceae</taxon>
        <taxon>Guptibacillus</taxon>
    </lineage>
</organism>
<evidence type="ECO:0000313" key="9">
    <source>
        <dbReference type="Proteomes" id="UP001226720"/>
    </source>
</evidence>
<keyword evidence="9" id="KW-1185">Reference proteome</keyword>
<feature type="domain" description="Phage shock protein PspC N-terminal" evidence="7">
    <location>
        <begin position="2"/>
        <end position="59"/>
    </location>
</feature>
<evidence type="ECO:0000313" key="8">
    <source>
        <dbReference type="EMBL" id="MDQ0483806.1"/>
    </source>
</evidence>
<evidence type="ECO:0000256" key="4">
    <source>
        <dbReference type="ARBA" id="ARBA00022989"/>
    </source>
</evidence>
<proteinExistence type="predicted"/>
<protein>
    <submittedName>
        <fullName evidence="8">Phage shock protein PspC (Stress-responsive transcriptional regulator)</fullName>
    </submittedName>
</protein>
<keyword evidence="5 6" id="KW-0472">Membrane</keyword>
<feature type="transmembrane region" description="Helical" evidence="6">
    <location>
        <begin position="34"/>
        <end position="57"/>
    </location>
</feature>
<dbReference type="Pfam" id="PF04024">
    <property type="entry name" value="PspC"/>
    <property type="match status" value="1"/>
</dbReference>
<keyword evidence="2" id="KW-1003">Cell membrane</keyword>
<dbReference type="InterPro" id="IPR007168">
    <property type="entry name" value="Phageshock_PspC_N"/>
</dbReference>
<evidence type="ECO:0000256" key="6">
    <source>
        <dbReference type="SAM" id="Phobius"/>
    </source>
</evidence>
<comment type="subcellular location">
    <subcellularLocation>
        <location evidence="1">Cell membrane</location>
        <topology evidence="1">Single-pass membrane protein</topology>
    </subcellularLocation>
</comment>
<dbReference type="RefSeq" id="WP_301551703.1">
    <property type="nucleotide sequence ID" value="NZ_JAQRMZ010000004.1"/>
</dbReference>
<dbReference type="GeneID" id="301327245"/>
<accession>A0ABU0K5M4</accession>
<dbReference type="Proteomes" id="UP001226720">
    <property type="component" value="Unassembled WGS sequence"/>
</dbReference>
<evidence type="ECO:0000256" key="5">
    <source>
        <dbReference type="ARBA" id="ARBA00023136"/>
    </source>
</evidence>
<gene>
    <name evidence="8" type="ORF">QO000_002790</name>
</gene>
<evidence type="ECO:0000256" key="1">
    <source>
        <dbReference type="ARBA" id="ARBA00004162"/>
    </source>
</evidence>
<evidence type="ECO:0000256" key="3">
    <source>
        <dbReference type="ARBA" id="ARBA00022692"/>
    </source>
</evidence>
<keyword evidence="4 6" id="KW-1133">Transmembrane helix</keyword>
<evidence type="ECO:0000259" key="7">
    <source>
        <dbReference type="Pfam" id="PF04024"/>
    </source>
</evidence>
<evidence type="ECO:0000256" key="2">
    <source>
        <dbReference type="ARBA" id="ARBA00022475"/>
    </source>
</evidence>
<sequence>MKKFYKSTTNKMFAGVIGGLSETFNINASLLRLIYSLLTVFTSGVFLLVYVAAAFLLPKDSEVKAKN</sequence>